<dbReference type="GO" id="GO:0005525">
    <property type="term" value="F:GTP binding"/>
    <property type="evidence" value="ECO:0007669"/>
    <property type="project" value="UniProtKB-KW"/>
</dbReference>
<feature type="binding site" evidence="12">
    <location>
        <position position="324"/>
    </location>
    <ligand>
        <name>Mn(2+)</name>
        <dbReference type="ChEBI" id="CHEBI:29035"/>
        <label>2</label>
    </ligand>
</feature>
<evidence type="ECO:0000256" key="13">
    <source>
        <dbReference type="RuleBase" id="RU371113"/>
    </source>
</evidence>
<evidence type="ECO:0000256" key="10">
    <source>
        <dbReference type="PIRSR" id="PIRSR601233-1"/>
    </source>
</evidence>
<keyword evidence="2 13" id="KW-0436">Ligase</keyword>
<dbReference type="InterPro" id="IPR001233">
    <property type="entry name" value="RtcB"/>
</dbReference>
<evidence type="ECO:0000256" key="3">
    <source>
        <dbReference type="ARBA" id="ARBA00022723"/>
    </source>
</evidence>
<proteinExistence type="inferred from homology"/>
<comment type="subunit">
    <text evidence="13">Monomer.</text>
</comment>
<keyword evidence="4 11" id="KW-0547">Nucleotide-binding</keyword>
<feature type="binding site" evidence="12">
    <location>
        <position position="234"/>
    </location>
    <ligand>
        <name>Mn(2+)</name>
        <dbReference type="ChEBI" id="CHEBI:29035"/>
        <label>2</label>
    </ligand>
</feature>
<feature type="binding site" evidence="11">
    <location>
        <position position="380"/>
    </location>
    <ligand>
        <name>GMP</name>
        <dbReference type="ChEBI" id="CHEBI:58115"/>
    </ligand>
</feature>
<evidence type="ECO:0000256" key="12">
    <source>
        <dbReference type="PIRSR" id="PIRSR601233-3"/>
    </source>
</evidence>
<dbReference type="STRING" id="1156395.DBT_0532"/>
<dbReference type="PATRIC" id="fig|1156395.6.peg.541"/>
<reference evidence="14 15" key="1">
    <citation type="submission" date="2016-06" db="EMBL/GenBank/DDBJ databases">
        <title>Respiratory ammonification of nitrate coupled to the oxidation of elemental sulfur in deep-sea autotrophic thermophilic bacteria.</title>
        <authorList>
            <person name="Slobodkina G.B."/>
            <person name="Mardanov A.V."/>
            <person name="Ravin N.V."/>
            <person name="Frolova A.A."/>
            <person name="Viryasiv M.B."/>
            <person name="Chernyh N.A."/>
            <person name="Bonch-Osmolovskaya E.A."/>
            <person name="Slobodkin A.I."/>
        </authorList>
    </citation>
    <scope>NUCLEOTIDE SEQUENCE [LARGE SCALE GENOMIC DNA]</scope>
    <source>
        <strain evidence="14 15">S69</strain>
    </source>
</reference>
<sequence length="476" mass="52039">MDTKRLNRINEYIWEILKTEPMRVPARIFASTDLIQDMDDKVFEQISNVAALPGIVKAALAMPDAHWGYGFPIGGVAAFDPDDGGIISVGGVGYDISCGVRTLLTGLTIEEIRPHIETLIDSLFEHIPAGVGSEGKIKLSPEKLDEVLEGGAVWAVEKGYGTKEDLNHIEERGRLDGADPSCVSDTAKKRQYRQIGTLGSGNHYLEIQEVETIFDRKAAEVFGISEGDVVISIHCGSRALGHQIGTDYIQILGAASKKYNIPIKERELVCAPIKSPEGERYYKAMACGVNCALANRQVLTHLVREVFENILPNAEIKILYDVSHNTCKIEEHEVGGELKRLYVHRKGATRAFGPGRKELAEPFRKIGQPVIIGGTMGTYSYILVGTEQGEALAWGSACHGAGRSMSRRQALKRWKGKKIISTLAHRGILVRAASYRGAAEEAPEAYKDVTRVVDATHYAGLARKVARVKPLAVVKG</sequence>
<accession>A0A1B9F841</accession>
<dbReference type="Pfam" id="PF01139">
    <property type="entry name" value="RtcB"/>
    <property type="match status" value="1"/>
</dbReference>
<comment type="catalytic activity">
    <reaction evidence="8">
        <text>a 3'-end 3'-phospho-ribonucleotide-RNA + a 5'-end dephospho-ribonucleoside-RNA + GTP = a ribonucleotidyl-ribonucleotide-RNA + GMP + diphosphate</text>
        <dbReference type="Rhea" id="RHEA:68076"/>
        <dbReference type="Rhea" id="RHEA-COMP:10463"/>
        <dbReference type="Rhea" id="RHEA-COMP:13936"/>
        <dbReference type="Rhea" id="RHEA-COMP:17355"/>
        <dbReference type="ChEBI" id="CHEBI:33019"/>
        <dbReference type="ChEBI" id="CHEBI:37565"/>
        <dbReference type="ChEBI" id="CHEBI:58115"/>
        <dbReference type="ChEBI" id="CHEBI:83062"/>
        <dbReference type="ChEBI" id="CHEBI:138284"/>
        <dbReference type="ChEBI" id="CHEBI:173118"/>
        <dbReference type="EC" id="6.5.1.8"/>
    </reaction>
</comment>
<feature type="binding site" evidence="11">
    <location>
        <begin position="324"/>
        <end position="325"/>
    </location>
    <ligand>
        <name>GMP</name>
        <dbReference type="ChEBI" id="CHEBI:58115"/>
    </ligand>
</feature>
<feature type="binding site" evidence="11">
    <location>
        <begin position="399"/>
        <end position="402"/>
    </location>
    <ligand>
        <name>GMP</name>
        <dbReference type="ChEBI" id="CHEBI:58115"/>
    </ligand>
</feature>
<comment type="similarity">
    <text evidence="1 13">Belongs to the RtcB family.</text>
</comment>
<evidence type="ECO:0000313" key="14">
    <source>
        <dbReference type="EMBL" id="OCC16070.1"/>
    </source>
</evidence>
<dbReference type="EMBL" id="MAGO01000002">
    <property type="protein sequence ID" value="OCC16070.1"/>
    <property type="molecule type" value="Genomic_DNA"/>
</dbReference>
<organism evidence="14 15">
    <name type="scientific">Dissulfuribacter thermophilus</name>
    <dbReference type="NCBI Taxonomy" id="1156395"/>
    <lineage>
        <taxon>Bacteria</taxon>
        <taxon>Pseudomonadati</taxon>
        <taxon>Thermodesulfobacteriota</taxon>
        <taxon>Dissulfuribacteria</taxon>
        <taxon>Dissulfuribacterales</taxon>
        <taxon>Dissulfuribacteraceae</taxon>
        <taxon>Dissulfuribacter</taxon>
    </lineage>
</organism>
<evidence type="ECO:0000256" key="5">
    <source>
        <dbReference type="ARBA" id="ARBA00022800"/>
    </source>
</evidence>
<gene>
    <name evidence="13" type="primary">rtcB</name>
    <name evidence="14" type="ORF">DBT_0532</name>
</gene>
<dbReference type="EC" id="6.5.1.-" evidence="13"/>
<evidence type="ECO:0000256" key="4">
    <source>
        <dbReference type="ARBA" id="ARBA00022741"/>
    </source>
</evidence>
<evidence type="ECO:0000256" key="9">
    <source>
        <dbReference type="ARBA" id="ARBA00049514"/>
    </source>
</evidence>
<comment type="catalytic activity">
    <reaction evidence="9">
        <text>a 3'-end 2',3'-cyclophospho-ribonucleotide-RNA + a 5'-end dephospho-ribonucleoside-RNA + GTP + H2O = a ribonucleotidyl-ribonucleotide-RNA + GMP + diphosphate + H(+)</text>
        <dbReference type="Rhea" id="RHEA:68080"/>
        <dbReference type="Rhea" id="RHEA-COMP:10464"/>
        <dbReference type="Rhea" id="RHEA-COMP:13936"/>
        <dbReference type="Rhea" id="RHEA-COMP:17355"/>
        <dbReference type="ChEBI" id="CHEBI:15377"/>
        <dbReference type="ChEBI" id="CHEBI:15378"/>
        <dbReference type="ChEBI" id="CHEBI:33019"/>
        <dbReference type="ChEBI" id="CHEBI:37565"/>
        <dbReference type="ChEBI" id="CHEBI:58115"/>
        <dbReference type="ChEBI" id="CHEBI:83064"/>
        <dbReference type="ChEBI" id="CHEBI:138284"/>
        <dbReference type="ChEBI" id="CHEBI:173118"/>
        <dbReference type="EC" id="6.5.1.8"/>
    </reaction>
</comment>
<evidence type="ECO:0000313" key="15">
    <source>
        <dbReference type="Proteomes" id="UP000093080"/>
    </source>
</evidence>
<keyword evidence="6 11" id="KW-0342">GTP-binding</keyword>
<comment type="caution">
    <text evidence="14">The sequence shown here is derived from an EMBL/GenBank/DDBJ whole genome shotgun (WGS) entry which is preliminary data.</text>
</comment>
<keyword evidence="7 12" id="KW-0464">Manganese</keyword>
<dbReference type="RefSeq" id="WP_067616107.1">
    <property type="nucleotide sequence ID" value="NZ_MAGO01000002.1"/>
</dbReference>
<dbReference type="SUPFAM" id="SSF103365">
    <property type="entry name" value="Hypothetical protein PH1602"/>
    <property type="match status" value="1"/>
</dbReference>
<dbReference type="AlphaFoldDB" id="A0A1B9F841"/>
<dbReference type="PANTHER" id="PTHR11118:SF1">
    <property type="entry name" value="RNA-SPLICING LIGASE RTCB HOMOLOG"/>
    <property type="match status" value="1"/>
</dbReference>
<feature type="binding site" evidence="12">
    <location>
        <position position="95"/>
    </location>
    <ligand>
        <name>Mn(2+)</name>
        <dbReference type="ChEBI" id="CHEBI:29035"/>
        <label>1</label>
    </ligand>
</feature>
<keyword evidence="3 12" id="KW-0479">Metal-binding</keyword>
<feature type="binding site" evidence="11">
    <location>
        <begin position="373"/>
        <end position="376"/>
    </location>
    <ligand>
        <name>GMP</name>
        <dbReference type="ChEBI" id="CHEBI:58115"/>
    </ligand>
</feature>
<keyword evidence="15" id="KW-1185">Reference proteome</keyword>
<dbReference type="Gene3D" id="3.90.1860.10">
    <property type="entry name" value="tRNA-splicing ligase RtcB"/>
    <property type="match status" value="1"/>
</dbReference>
<dbReference type="PROSITE" id="PS01288">
    <property type="entry name" value="UPF0027"/>
    <property type="match status" value="1"/>
</dbReference>
<evidence type="ECO:0000256" key="7">
    <source>
        <dbReference type="ARBA" id="ARBA00023211"/>
    </source>
</evidence>
<dbReference type="GO" id="GO:0003972">
    <property type="term" value="F:RNA ligase (ATP) activity"/>
    <property type="evidence" value="ECO:0007669"/>
    <property type="project" value="TreeGrafter"/>
</dbReference>
<dbReference type="PANTHER" id="PTHR11118">
    <property type="entry name" value="RNA-SPLICING LIGASE RTCB HOMOLOG"/>
    <property type="match status" value="1"/>
</dbReference>
<evidence type="ECO:0000256" key="1">
    <source>
        <dbReference type="ARBA" id="ARBA00008071"/>
    </source>
</evidence>
<feature type="binding site" evidence="12">
    <location>
        <position position="203"/>
    </location>
    <ligand>
        <name>Mn(2+)</name>
        <dbReference type="ChEBI" id="CHEBI:29035"/>
        <label>1</label>
    </ligand>
</feature>
<dbReference type="Proteomes" id="UP000093080">
    <property type="component" value="Unassembled WGS sequence"/>
</dbReference>
<protein>
    <recommendedName>
        <fullName evidence="13">tRNA-splicing ligase RtcB</fullName>
        <ecNumber evidence="13">6.5.1.-</ecNumber>
    </recommendedName>
</protein>
<evidence type="ECO:0000256" key="2">
    <source>
        <dbReference type="ARBA" id="ARBA00022598"/>
    </source>
</evidence>
<keyword evidence="5" id="KW-0692">RNA repair</keyword>
<comment type="cofactor">
    <cofactor evidence="12 13">
        <name>Mn(2+)</name>
        <dbReference type="ChEBI" id="CHEBI:29035"/>
    </cofactor>
    <text evidence="12 13">Binds 2 manganese ions per subunit.</text>
</comment>
<dbReference type="GO" id="GO:0046872">
    <property type="term" value="F:metal ion binding"/>
    <property type="evidence" value="ECO:0007669"/>
    <property type="project" value="UniProtKB-UniRule"/>
</dbReference>
<evidence type="ECO:0000256" key="6">
    <source>
        <dbReference type="ARBA" id="ARBA00023134"/>
    </source>
</evidence>
<dbReference type="FunFam" id="3.90.1860.10:FF:000001">
    <property type="entry name" value="tRNA-splicing ligase RtcB homolog"/>
    <property type="match status" value="1"/>
</dbReference>
<dbReference type="GO" id="GO:0006396">
    <property type="term" value="P:RNA processing"/>
    <property type="evidence" value="ECO:0007669"/>
    <property type="project" value="InterPro"/>
</dbReference>
<feature type="active site" description="GMP-histidine intermediate" evidence="10">
    <location>
        <position position="399"/>
    </location>
</feature>
<feature type="binding site" evidence="11">
    <location>
        <begin position="202"/>
        <end position="206"/>
    </location>
    <ligand>
        <name>GMP</name>
        <dbReference type="ChEBI" id="CHEBI:58115"/>
    </ligand>
</feature>
<name>A0A1B9F841_9BACT</name>
<evidence type="ECO:0000256" key="11">
    <source>
        <dbReference type="PIRSR" id="PIRSR601233-2"/>
    </source>
</evidence>
<dbReference type="GO" id="GO:0170057">
    <property type="term" value="F:RNA ligase (GTP) activity"/>
    <property type="evidence" value="ECO:0007669"/>
    <property type="project" value="UniProtKB-EC"/>
</dbReference>
<dbReference type="GO" id="GO:0042245">
    <property type="term" value="P:RNA repair"/>
    <property type="evidence" value="ECO:0007669"/>
    <property type="project" value="UniProtKB-KW"/>
</dbReference>
<feature type="binding site" evidence="11">
    <location>
        <position position="475"/>
    </location>
    <ligand>
        <name>GMP</name>
        <dbReference type="ChEBI" id="CHEBI:58115"/>
    </ligand>
</feature>
<dbReference type="InterPro" id="IPR036025">
    <property type="entry name" value="RtcB-like_sf"/>
</dbReference>
<evidence type="ECO:0000256" key="8">
    <source>
        <dbReference type="ARBA" id="ARBA00047746"/>
    </source>
</evidence>